<organism evidence="2 3">
    <name type="scientific">Streptomyces nojiriensis</name>
    <dbReference type="NCBI Taxonomy" id="66374"/>
    <lineage>
        <taxon>Bacteria</taxon>
        <taxon>Bacillati</taxon>
        <taxon>Actinomycetota</taxon>
        <taxon>Actinomycetes</taxon>
        <taxon>Kitasatosporales</taxon>
        <taxon>Streptomycetaceae</taxon>
        <taxon>Streptomyces</taxon>
    </lineage>
</organism>
<comment type="caution">
    <text evidence="2">The sequence shown here is derived from an EMBL/GenBank/DDBJ whole genome shotgun (WGS) entry which is preliminary data.</text>
</comment>
<feature type="compositionally biased region" description="Basic and acidic residues" evidence="1">
    <location>
        <begin position="57"/>
        <end position="68"/>
    </location>
</feature>
<protein>
    <recommendedName>
        <fullName evidence="4">Secreted protein</fullName>
    </recommendedName>
</protein>
<evidence type="ECO:0000256" key="1">
    <source>
        <dbReference type="SAM" id="MobiDB-lite"/>
    </source>
</evidence>
<gene>
    <name evidence="2" type="ORF">Snoj_37810</name>
</gene>
<evidence type="ECO:0008006" key="4">
    <source>
        <dbReference type="Google" id="ProtNLM"/>
    </source>
</evidence>
<evidence type="ECO:0000313" key="3">
    <source>
        <dbReference type="Proteomes" id="UP000613974"/>
    </source>
</evidence>
<reference evidence="3" key="1">
    <citation type="submission" date="2023-07" db="EMBL/GenBank/DDBJ databases">
        <title>Whole genome shotgun sequence of Streptomyces nojiriensis NBRC 13794.</title>
        <authorList>
            <person name="Komaki H."/>
            <person name="Tamura T."/>
        </authorList>
    </citation>
    <scope>NUCLEOTIDE SEQUENCE [LARGE SCALE GENOMIC DNA]</scope>
    <source>
        <strain evidence="3">NBRC 13794</strain>
    </source>
</reference>
<sequence>MKPNPFSELNHFTMPVAIWLILHNVPLRAAHAAVSILPKRPPEHTPNAANRGAARIRTSDRLVSEKRDRLRPKPFTHRRPRRAAMRSTAAAALPRGHAAAR</sequence>
<dbReference type="Proteomes" id="UP000613974">
    <property type="component" value="Unassembled WGS sequence"/>
</dbReference>
<evidence type="ECO:0000313" key="2">
    <source>
        <dbReference type="EMBL" id="GHI69863.1"/>
    </source>
</evidence>
<proteinExistence type="predicted"/>
<feature type="compositionally biased region" description="Basic residues" evidence="1">
    <location>
        <begin position="69"/>
        <end position="84"/>
    </location>
</feature>
<feature type="compositionally biased region" description="Low complexity" evidence="1">
    <location>
        <begin position="85"/>
        <end position="101"/>
    </location>
</feature>
<name>A0ABQ3SNZ5_9ACTN</name>
<keyword evidence="3" id="KW-1185">Reference proteome</keyword>
<accession>A0ABQ3SNZ5</accession>
<feature type="region of interest" description="Disordered" evidence="1">
    <location>
        <begin position="38"/>
        <end position="101"/>
    </location>
</feature>
<dbReference type="EMBL" id="BNEC01000005">
    <property type="protein sequence ID" value="GHI69863.1"/>
    <property type="molecule type" value="Genomic_DNA"/>
</dbReference>